<feature type="transmembrane region" description="Helical" evidence="5">
    <location>
        <begin position="271"/>
        <end position="291"/>
    </location>
</feature>
<dbReference type="PIRSF" id="PIRSF005799">
    <property type="entry name" value="UDP-gal_transpt"/>
    <property type="match status" value="1"/>
</dbReference>
<reference evidence="6 7" key="1">
    <citation type="journal article" date="2011" name="Proc. Natl. Acad. Sci. U.S.A.">
        <title>Niche of harmful alga Aureococcus anophagefferens revealed through ecogenomics.</title>
        <authorList>
            <person name="Gobler C.J."/>
            <person name="Berry D.L."/>
            <person name="Dyhrman S.T."/>
            <person name="Wilhelm S.W."/>
            <person name="Salamov A."/>
            <person name="Lobanov A.V."/>
            <person name="Zhang Y."/>
            <person name="Collier J.L."/>
            <person name="Wurch L.L."/>
            <person name="Kustka A.B."/>
            <person name="Dill B.D."/>
            <person name="Shah M."/>
            <person name="VerBerkmoes N.C."/>
            <person name="Kuo A."/>
            <person name="Terry A."/>
            <person name="Pangilinan J."/>
            <person name="Lindquist E.A."/>
            <person name="Lucas S."/>
            <person name="Paulsen I.T."/>
            <person name="Hattenrath-Lehmann T.K."/>
            <person name="Talmage S.C."/>
            <person name="Walker E.A."/>
            <person name="Koch F."/>
            <person name="Burson A.M."/>
            <person name="Marcoval M.A."/>
            <person name="Tang Y.Z."/>
            <person name="Lecleir G.R."/>
            <person name="Coyne K.J."/>
            <person name="Berg G.M."/>
            <person name="Bertrand E.M."/>
            <person name="Saito M.A."/>
            <person name="Gladyshev V.N."/>
            <person name="Grigoriev I.V."/>
        </authorList>
    </citation>
    <scope>NUCLEOTIDE SEQUENCE [LARGE SCALE GENOMIC DNA]</scope>
    <source>
        <strain evidence="7">CCMP 1984</strain>
    </source>
</reference>
<dbReference type="KEGG" id="aaf:AURANDRAFT_33049"/>
<feature type="transmembrane region" description="Helical" evidence="5">
    <location>
        <begin position="141"/>
        <end position="156"/>
    </location>
</feature>
<dbReference type="SUPFAM" id="SSF103481">
    <property type="entry name" value="Multidrug resistance efflux transporter EmrE"/>
    <property type="match status" value="1"/>
</dbReference>
<keyword evidence="3 5" id="KW-1133">Transmembrane helix</keyword>
<protein>
    <submittedName>
        <fullName evidence="6">Uncharacterized protein STP12</fullName>
    </submittedName>
</protein>
<dbReference type="RefSeq" id="XP_009041118.1">
    <property type="nucleotide sequence ID" value="XM_009042870.1"/>
</dbReference>
<dbReference type="GeneID" id="20221237"/>
<dbReference type="InParanoid" id="F0YL30"/>
<evidence type="ECO:0000256" key="4">
    <source>
        <dbReference type="ARBA" id="ARBA00023136"/>
    </source>
</evidence>
<dbReference type="GO" id="GO:0000139">
    <property type="term" value="C:Golgi membrane"/>
    <property type="evidence" value="ECO:0007669"/>
    <property type="project" value="InterPro"/>
</dbReference>
<evidence type="ECO:0000313" key="6">
    <source>
        <dbReference type="EMBL" id="EGB04132.1"/>
    </source>
</evidence>
<keyword evidence="2 5" id="KW-0812">Transmembrane</keyword>
<dbReference type="OrthoDB" id="408493at2759"/>
<sequence length="331" mass="36454">MEAVLLRYVSLGALVAQDTALVLLMRYTRQQTGPMYLSTTAVCCMEAMKLSVCSLMLLRGEAKGSFRVLMSVFKEEILAKPREVAKLAVPAVLYLIQNNLLYFALSHLHATPYKVTYNLKILTSAFFSVTLSGQRLGRRKWISLVVLFCGVSIVQMDKPGGIQAQRYDNGLGYQTMGFIAVCAAAVTSGFSGVYQQRILQSSKTSMWIRNTQMGITSVVLGACGTLIKDRQAIRRAGFFQGYSAVVWLVISLQAFGGLNVAFILKYADNILKGFAAAFSTVASCILEMIFFQFRPTFLFLVGSTLINIAAYAYNLSCPTRAEEVSPRTYAV</sequence>
<feature type="transmembrane region" description="Helical" evidence="5">
    <location>
        <begin position="176"/>
        <end position="194"/>
    </location>
</feature>
<dbReference type="OMA" id="IEEDMMT"/>
<gene>
    <name evidence="6" type="primary">STP12</name>
    <name evidence="6" type="ORF">AURANDRAFT_33049</name>
</gene>
<accession>F0YL30</accession>
<dbReference type="InterPro" id="IPR037185">
    <property type="entry name" value="EmrE-like"/>
</dbReference>
<dbReference type="InterPro" id="IPR007271">
    <property type="entry name" value="Nuc_sug_transpt"/>
</dbReference>
<feature type="transmembrane region" description="Helical" evidence="5">
    <location>
        <begin position="239"/>
        <end position="264"/>
    </location>
</feature>
<keyword evidence="7" id="KW-1185">Reference proteome</keyword>
<feature type="transmembrane region" description="Helical" evidence="5">
    <location>
        <begin position="206"/>
        <end position="227"/>
    </location>
</feature>
<dbReference type="AlphaFoldDB" id="F0YL30"/>
<name>F0YL30_AURAN</name>
<evidence type="ECO:0000256" key="3">
    <source>
        <dbReference type="ARBA" id="ARBA00022989"/>
    </source>
</evidence>
<feature type="transmembrane region" description="Helical" evidence="5">
    <location>
        <begin position="297"/>
        <end position="315"/>
    </location>
</feature>
<dbReference type="GO" id="GO:0015165">
    <property type="term" value="F:pyrimidine nucleotide-sugar transmembrane transporter activity"/>
    <property type="evidence" value="ECO:0007669"/>
    <property type="project" value="InterPro"/>
</dbReference>
<organism evidence="7">
    <name type="scientific">Aureococcus anophagefferens</name>
    <name type="common">Harmful bloom alga</name>
    <dbReference type="NCBI Taxonomy" id="44056"/>
    <lineage>
        <taxon>Eukaryota</taxon>
        <taxon>Sar</taxon>
        <taxon>Stramenopiles</taxon>
        <taxon>Ochrophyta</taxon>
        <taxon>Pelagophyceae</taxon>
        <taxon>Pelagomonadales</taxon>
        <taxon>Pelagomonadaceae</taxon>
        <taxon>Aureococcus</taxon>
    </lineage>
</organism>
<dbReference type="Pfam" id="PF04142">
    <property type="entry name" value="Nuc_sug_transp"/>
    <property type="match status" value="1"/>
</dbReference>
<evidence type="ECO:0000256" key="1">
    <source>
        <dbReference type="ARBA" id="ARBA00004141"/>
    </source>
</evidence>
<comment type="subcellular location">
    <subcellularLocation>
        <location evidence="1">Membrane</location>
        <topology evidence="1">Multi-pass membrane protein</topology>
    </subcellularLocation>
</comment>
<dbReference type="NCBIfam" id="TIGR00803">
    <property type="entry name" value="nst"/>
    <property type="match status" value="1"/>
</dbReference>
<feature type="transmembrane region" description="Helical" evidence="5">
    <location>
        <begin position="6"/>
        <end position="25"/>
    </location>
</feature>
<evidence type="ECO:0000256" key="5">
    <source>
        <dbReference type="SAM" id="Phobius"/>
    </source>
</evidence>
<evidence type="ECO:0000256" key="2">
    <source>
        <dbReference type="ARBA" id="ARBA00022692"/>
    </source>
</evidence>
<dbReference type="PANTHER" id="PTHR10231">
    <property type="entry name" value="NUCLEOTIDE-SUGAR TRANSMEMBRANE TRANSPORTER"/>
    <property type="match status" value="1"/>
</dbReference>
<dbReference type="EMBL" id="GL833155">
    <property type="protein sequence ID" value="EGB04132.1"/>
    <property type="molecule type" value="Genomic_DNA"/>
</dbReference>
<keyword evidence="4 5" id="KW-0472">Membrane</keyword>
<dbReference type="eggNOG" id="KOG2234">
    <property type="taxonomic scope" value="Eukaryota"/>
</dbReference>
<proteinExistence type="predicted"/>
<evidence type="ECO:0000313" key="7">
    <source>
        <dbReference type="Proteomes" id="UP000002729"/>
    </source>
</evidence>
<dbReference type="Proteomes" id="UP000002729">
    <property type="component" value="Unassembled WGS sequence"/>
</dbReference>